<sequence length="74" mass="8417">MLRPIKLLPGNTDTYSVVEQVLDPPLLATRIRFVPYSLHLRTVCLRAELIGCRWQVTPLASGISQYVFAYTLIK</sequence>
<dbReference type="AlphaFoldDB" id="A0A8K0K9I9"/>
<dbReference type="SUPFAM" id="SSF49785">
    <property type="entry name" value="Galactose-binding domain-like"/>
    <property type="match status" value="1"/>
</dbReference>
<evidence type="ECO:0000313" key="3">
    <source>
        <dbReference type="Proteomes" id="UP000792457"/>
    </source>
</evidence>
<evidence type="ECO:0000259" key="1">
    <source>
        <dbReference type="PROSITE" id="PS50022"/>
    </source>
</evidence>
<accession>A0A8K0K9I9</accession>
<evidence type="ECO:0000313" key="2">
    <source>
        <dbReference type="EMBL" id="KAG8230054.1"/>
    </source>
</evidence>
<reference evidence="2" key="2">
    <citation type="submission" date="2017-10" db="EMBL/GenBank/DDBJ databases">
        <title>Ladona fulva Genome sequencing and assembly.</title>
        <authorList>
            <person name="Murali S."/>
            <person name="Richards S."/>
            <person name="Bandaranaike D."/>
            <person name="Bellair M."/>
            <person name="Blankenburg K."/>
            <person name="Chao H."/>
            <person name="Dinh H."/>
            <person name="Doddapaneni H."/>
            <person name="Dugan-Rocha S."/>
            <person name="Elkadiri S."/>
            <person name="Gnanaolivu R."/>
            <person name="Hernandez B."/>
            <person name="Skinner E."/>
            <person name="Javaid M."/>
            <person name="Lee S."/>
            <person name="Li M."/>
            <person name="Ming W."/>
            <person name="Munidasa M."/>
            <person name="Muniz J."/>
            <person name="Nguyen L."/>
            <person name="Hughes D."/>
            <person name="Osuji N."/>
            <person name="Pu L.-L."/>
            <person name="Puazo M."/>
            <person name="Qu C."/>
            <person name="Quiroz J."/>
            <person name="Raj R."/>
            <person name="Weissenberger G."/>
            <person name="Xin Y."/>
            <person name="Zou X."/>
            <person name="Han Y."/>
            <person name="Worley K."/>
            <person name="Muzny D."/>
            <person name="Gibbs R."/>
        </authorList>
    </citation>
    <scope>NUCLEOTIDE SEQUENCE</scope>
    <source>
        <strain evidence="2">Sampled in the wild</strain>
    </source>
</reference>
<dbReference type="InterPro" id="IPR000421">
    <property type="entry name" value="FA58C"/>
</dbReference>
<reference evidence="2" key="1">
    <citation type="submission" date="2013-04" db="EMBL/GenBank/DDBJ databases">
        <authorList>
            <person name="Qu J."/>
            <person name="Murali S.C."/>
            <person name="Bandaranaike D."/>
            <person name="Bellair M."/>
            <person name="Blankenburg K."/>
            <person name="Chao H."/>
            <person name="Dinh H."/>
            <person name="Doddapaneni H."/>
            <person name="Downs B."/>
            <person name="Dugan-Rocha S."/>
            <person name="Elkadiri S."/>
            <person name="Gnanaolivu R.D."/>
            <person name="Hernandez B."/>
            <person name="Javaid M."/>
            <person name="Jayaseelan J.C."/>
            <person name="Lee S."/>
            <person name="Li M."/>
            <person name="Ming W."/>
            <person name="Munidasa M."/>
            <person name="Muniz J."/>
            <person name="Nguyen L."/>
            <person name="Ongeri F."/>
            <person name="Osuji N."/>
            <person name="Pu L.-L."/>
            <person name="Puazo M."/>
            <person name="Qu C."/>
            <person name="Quiroz J."/>
            <person name="Raj R."/>
            <person name="Weissenberger G."/>
            <person name="Xin Y."/>
            <person name="Zou X."/>
            <person name="Han Y."/>
            <person name="Richards S."/>
            <person name="Worley K."/>
            <person name="Muzny D."/>
            <person name="Gibbs R."/>
        </authorList>
    </citation>
    <scope>NUCLEOTIDE SEQUENCE</scope>
    <source>
        <strain evidence="2">Sampled in the wild</strain>
    </source>
</reference>
<dbReference type="OrthoDB" id="6775399at2759"/>
<dbReference type="Proteomes" id="UP000792457">
    <property type="component" value="Unassembled WGS sequence"/>
</dbReference>
<dbReference type="EMBL" id="KZ308461">
    <property type="protein sequence ID" value="KAG8230054.1"/>
    <property type="molecule type" value="Genomic_DNA"/>
</dbReference>
<protein>
    <recommendedName>
        <fullName evidence="1">F5/8 type C domain-containing protein</fullName>
    </recommendedName>
</protein>
<dbReference type="Gene3D" id="2.60.120.260">
    <property type="entry name" value="Galactose-binding domain-like"/>
    <property type="match status" value="1"/>
</dbReference>
<feature type="domain" description="F5/8 type C" evidence="1">
    <location>
        <begin position="1"/>
        <end position="52"/>
    </location>
</feature>
<organism evidence="2 3">
    <name type="scientific">Ladona fulva</name>
    <name type="common">Scarce chaser dragonfly</name>
    <name type="synonym">Libellula fulva</name>
    <dbReference type="NCBI Taxonomy" id="123851"/>
    <lineage>
        <taxon>Eukaryota</taxon>
        <taxon>Metazoa</taxon>
        <taxon>Ecdysozoa</taxon>
        <taxon>Arthropoda</taxon>
        <taxon>Hexapoda</taxon>
        <taxon>Insecta</taxon>
        <taxon>Pterygota</taxon>
        <taxon>Palaeoptera</taxon>
        <taxon>Odonata</taxon>
        <taxon>Epiprocta</taxon>
        <taxon>Anisoptera</taxon>
        <taxon>Libelluloidea</taxon>
        <taxon>Libellulidae</taxon>
        <taxon>Ladona</taxon>
    </lineage>
</organism>
<gene>
    <name evidence="2" type="ORF">J437_LFUL000890</name>
</gene>
<name>A0A8K0K9I9_LADFU</name>
<proteinExistence type="predicted"/>
<keyword evidence="3" id="KW-1185">Reference proteome</keyword>
<comment type="caution">
    <text evidence="2">The sequence shown here is derived from an EMBL/GenBank/DDBJ whole genome shotgun (WGS) entry which is preliminary data.</text>
</comment>
<dbReference type="PROSITE" id="PS50022">
    <property type="entry name" value="FA58C_3"/>
    <property type="match status" value="1"/>
</dbReference>
<dbReference type="PROSITE" id="PS01286">
    <property type="entry name" value="FA58C_2"/>
    <property type="match status" value="1"/>
</dbReference>
<dbReference type="InterPro" id="IPR008979">
    <property type="entry name" value="Galactose-bd-like_sf"/>
</dbReference>